<sequence>MHIFVSFFPLFFLVFCSSVVDSTVISTSFGQLDGDEIGEFHLFKKVPFAKPPLGELRFQRAEPANSWTGIRNAKEYGPACFSNSSVTKTKQKWLDEDCLHINIFTSENCLVRNQGGSSLFFCFQKSKDCPVVDYIHGGALHYDSAVMFNDTFILNTFVSQDVVFVIPAFRLGIFSHFVVENQEIAPNNLALYDILLAMEFIKSEIHNFGGDSNRVTLLGHSFGGTVAAMLSFSTEVNKDLSLFQQYISMSAPSNFEPLEFQKEKTIRFAEHANCIPKKSKHHLTKKQTELYMRNCLQKIDAMDLLRIQRSLEDAKYPTYGGAILRGPIFQDVPDKNFMDSPKNVSALIGCIKYEVLVFGSYDDIGKSLLFENAEEINKKYQADKKNGKIEFFGKSFGNVRDETQEMIVQTRTRVDRLLENGVPAYQYEFTYPKHADHTDDLFFIMGVHPFEEDENEKNIGNVYRESFINFVKTGKPGNGFEMSDMKTSSYFEIYWNETSGERPKMKTNFEEGIMDYWTREMVEFDENITKFKRENHVILPSVRALPIEYSVFPFSYFLFFLAPFLGGFLVAKYCCSGNERNLYIQLNGNDYPVKS</sequence>
<dbReference type="EMBL" id="DS268427">
    <property type="protein sequence ID" value="EFO93672.1"/>
    <property type="molecule type" value="Genomic_DNA"/>
</dbReference>
<dbReference type="Pfam" id="PF00135">
    <property type="entry name" value="COesterase"/>
    <property type="match status" value="1"/>
</dbReference>
<dbReference type="FunCoup" id="E3M761">
    <property type="interactions" value="6"/>
</dbReference>
<dbReference type="PANTHER" id="PTHR45580:SF1">
    <property type="entry name" value="CARBOXYLESTERASE TYPE B DOMAIN-CONTAINING PROTEIN"/>
    <property type="match status" value="1"/>
</dbReference>
<dbReference type="Proteomes" id="UP000008281">
    <property type="component" value="Unassembled WGS sequence"/>
</dbReference>
<dbReference type="OMA" id="ESIMEYW"/>
<evidence type="ECO:0000256" key="1">
    <source>
        <dbReference type="SAM" id="Phobius"/>
    </source>
</evidence>
<dbReference type="PANTHER" id="PTHR45580">
    <property type="entry name" value="PROTEIN CBG05369"/>
    <property type="match status" value="1"/>
</dbReference>
<evidence type="ECO:0000256" key="2">
    <source>
        <dbReference type="SAM" id="SignalP"/>
    </source>
</evidence>
<dbReference type="GeneID" id="9828683"/>
<dbReference type="HOGENOM" id="CLU_458737_0_0_1"/>
<keyword evidence="1" id="KW-0472">Membrane</keyword>
<proteinExistence type="predicted"/>
<accession>E3M761</accession>
<organism evidence="5">
    <name type="scientific">Caenorhabditis remanei</name>
    <name type="common">Caenorhabditis vulgaris</name>
    <dbReference type="NCBI Taxonomy" id="31234"/>
    <lineage>
        <taxon>Eukaryota</taxon>
        <taxon>Metazoa</taxon>
        <taxon>Ecdysozoa</taxon>
        <taxon>Nematoda</taxon>
        <taxon>Chromadorea</taxon>
        <taxon>Rhabditida</taxon>
        <taxon>Rhabditina</taxon>
        <taxon>Rhabditomorpha</taxon>
        <taxon>Rhabditoidea</taxon>
        <taxon>Rhabditidae</taxon>
        <taxon>Peloderinae</taxon>
        <taxon>Caenorhabditis</taxon>
    </lineage>
</organism>
<evidence type="ECO:0000259" key="3">
    <source>
        <dbReference type="Pfam" id="PF00135"/>
    </source>
</evidence>
<dbReference type="Gene3D" id="3.40.50.1820">
    <property type="entry name" value="alpha/beta hydrolase"/>
    <property type="match status" value="1"/>
</dbReference>
<dbReference type="OrthoDB" id="19653at2759"/>
<feature type="transmembrane region" description="Helical" evidence="1">
    <location>
        <begin position="551"/>
        <end position="571"/>
    </location>
</feature>
<dbReference type="RefSeq" id="XP_003107773.2">
    <property type="nucleotide sequence ID" value="XM_003107725.2"/>
</dbReference>
<dbReference type="ESTHER" id="caere-e3m761">
    <property type="family name" value="Carb_B_Nematoda"/>
</dbReference>
<keyword evidence="5" id="KW-1185">Reference proteome</keyword>
<keyword evidence="1" id="KW-1133">Transmembrane helix</keyword>
<dbReference type="InterPro" id="IPR002018">
    <property type="entry name" value="CarbesteraseB"/>
</dbReference>
<dbReference type="eggNOG" id="KOG1516">
    <property type="taxonomic scope" value="Eukaryota"/>
</dbReference>
<dbReference type="STRING" id="31234.E3M761"/>
<reference evidence="4" key="1">
    <citation type="submission" date="2007-07" db="EMBL/GenBank/DDBJ databases">
        <title>PCAP assembly of the Caenorhabditis remanei genome.</title>
        <authorList>
            <consortium name="The Caenorhabditis remanei Sequencing Consortium"/>
            <person name="Wilson R.K."/>
        </authorList>
    </citation>
    <scope>NUCLEOTIDE SEQUENCE [LARGE SCALE GENOMIC DNA]</scope>
    <source>
        <strain evidence="4">PB4641</strain>
    </source>
</reference>
<dbReference type="KEGG" id="crq:GCK72_013878"/>
<keyword evidence="2" id="KW-0732">Signal</keyword>
<dbReference type="InterPro" id="IPR029058">
    <property type="entry name" value="AB_hydrolase_fold"/>
</dbReference>
<feature type="domain" description="Carboxylesterase type B" evidence="3">
    <location>
        <begin position="22"/>
        <end position="504"/>
    </location>
</feature>
<evidence type="ECO:0000313" key="5">
    <source>
        <dbReference type="Proteomes" id="UP000008281"/>
    </source>
</evidence>
<dbReference type="InParanoid" id="E3M761"/>
<name>E3M761_CAERE</name>
<gene>
    <name evidence="4" type="ORF">CRE_12488</name>
</gene>
<evidence type="ECO:0000313" key="4">
    <source>
        <dbReference type="EMBL" id="EFO93672.1"/>
    </source>
</evidence>
<feature type="chain" id="PRO_5003176241" description="Carboxylesterase type B domain-containing protein" evidence="2">
    <location>
        <begin position="23"/>
        <end position="595"/>
    </location>
</feature>
<feature type="signal peptide" evidence="2">
    <location>
        <begin position="1"/>
        <end position="22"/>
    </location>
</feature>
<keyword evidence="1" id="KW-0812">Transmembrane</keyword>
<protein>
    <recommendedName>
        <fullName evidence="3">Carboxylesterase type B domain-containing protein</fullName>
    </recommendedName>
</protein>
<dbReference type="CTD" id="9828683"/>
<dbReference type="SUPFAM" id="SSF53474">
    <property type="entry name" value="alpha/beta-Hydrolases"/>
    <property type="match status" value="1"/>
</dbReference>
<dbReference type="AlphaFoldDB" id="E3M761"/>